<feature type="compositionally biased region" description="Basic and acidic residues" evidence="1">
    <location>
        <begin position="144"/>
        <end position="153"/>
    </location>
</feature>
<feature type="region of interest" description="Disordered" evidence="1">
    <location>
        <begin position="107"/>
        <end position="159"/>
    </location>
</feature>
<reference evidence="3 4" key="1">
    <citation type="journal article" date="2023" name="Sci. Data">
        <title>Genome assembly of the Korean intertidal mud-creeper Batillaria attramentaria.</title>
        <authorList>
            <person name="Patra A.K."/>
            <person name="Ho P.T."/>
            <person name="Jun S."/>
            <person name="Lee S.J."/>
            <person name="Kim Y."/>
            <person name="Won Y.J."/>
        </authorList>
    </citation>
    <scope>NUCLEOTIDE SEQUENCE [LARGE SCALE GENOMIC DNA]</scope>
    <source>
        <strain evidence="3">Wonlab-2016</strain>
    </source>
</reference>
<accession>A0ABD0JZN3</accession>
<gene>
    <name evidence="3" type="ORF">BaRGS_00028301</name>
</gene>
<evidence type="ECO:0000256" key="1">
    <source>
        <dbReference type="SAM" id="MobiDB-lite"/>
    </source>
</evidence>
<dbReference type="EMBL" id="JACVVK020000281">
    <property type="protein sequence ID" value="KAK7480484.1"/>
    <property type="molecule type" value="Genomic_DNA"/>
</dbReference>
<evidence type="ECO:0000313" key="3">
    <source>
        <dbReference type="EMBL" id="KAK7480484.1"/>
    </source>
</evidence>
<sequence>TVTIMGRVSLLCLLLVTSLGHVTSFAVHRRSSRSTDLAEALRMLERQRRRIDNENYLSFPPQLLGDRPLTLDDLEPWMEEADDRDNAADEVNAAWLAKTLGLDGYGGDEDLSGVLPGNYLQEEPVDAPAPLEEQPSDEELDAIFGEKNEKAADNPESSS</sequence>
<dbReference type="AlphaFoldDB" id="A0ABD0JZN3"/>
<dbReference type="Proteomes" id="UP001519460">
    <property type="component" value="Unassembled WGS sequence"/>
</dbReference>
<proteinExistence type="predicted"/>
<feature type="signal peptide" evidence="2">
    <location>
        <begin position="1"/>
        <end position="24"/>
    </location>
</feature>
<comment type="caution">
    <text evidence="3">The sequence shown here is derived from an EMBL/GenBank/DDBJ whole genome shotgun (WGS) entry which is preliminary data.</text>
</comment>
<evidence type="ECO:0000256" key="2">
    <source>
        <dbReference type="SAM" id="SignalP"/>
    </source>
</evidence>
<protein>
    <submittedName>
        <fullName evidence="3">Uncharacterized protein</fullName>
    </submittedName>
</protein>
<name>A0ABD0JZN3_9CAEN</name>
<keyword evidence="2" id="KW-0732">Signal</keyword>
<evidence type="ECO:0000313" key="4">
    <source>
        <dbReference type="Proteomes" id="UP001519460"/>
    </source>
</evidence>
<feature type="chain" id="PRO_5044864040" evidence="2">
    <location>
        <begin position="25"/>
        <end position="159"/>
    </location>
</feature>
<feature type="non-terminal residue" evidence="3">
    <location>
        <position position="1"/>
    </location>
</feature>
<keyword evidence="4" id="KW-1185">Reference proteome</keyword>
<organism evidence="3 4">
    <name type="scientific">Batillaria attramentaria</name>
    <dbReference type="NCBI Taxonomy" id="370345"/>
    <lineage>
        <taxon>Eukaryota</taxon>
        <taxon>Metazoa</taxon>
        <taxon>Spiralia</taxon>
        <taxon>Lophotrochozoa</taxon>
        <taxon>Mollusca</taxon>
        <taxon>Gastropoda</taxon>
        <taxon>Caenogastropoda</taxon>
        <taxon>Sorbeoconcha</taxon>
        <taxon>Cerithioidea</taxon>
        <taxon>Batillariidae</taxon>
        <taxon>Batillaria</taxon>
    </lineage>
</organism>
<feature type="non-terminal residue" evidence="3">
    <location>
        <position position="159"/>
    </location>
</feature>